<organism evidence="1">
    <name type="scientific">Myoviridae sp. ct3pM2</name>
    <dbReference type="NCBI Taxonomy" id="2827658"/>
    <lineage>
        <taxon>Viruses</taxon>
        <taxon>Duplodnaviria</taxon>
        <taxon>Heunggongvirae</taxon>
        <taxon>Uroviricota</taxon>
        <taxon>Caudoviricetes</taxon>
    </lineage>
</organism>
<reference evidence="1" key="1">
    <citation type="journal article" date="2021" name="Proc. Natl. Acad. Sci. U.S.A.">
        <title>A Catalog of Tens of Thousands of Viruses from Human Metagenomes Reveals Hidden Associations with Chronic Diseases.</title>
        <authorList>
            <person name="Tisza M.J."/>
            <person name="Buck C.B."/>
        </authorList>
    </citation>
    <scope>NUCLEOTIDE SEQUENCE</scope>
    <source>
        <strain evidence="1">Ct3pM2</strain>
    </source>
</reference>
<accession>A0A8S5TEF9</accession>
<dbReference type="EMBL" id="BK032811">
    <property type="protein sequence ID" value="DAF61427.1"/>
    <property type="molecule type" value="Genomic_DNA"/>
</dbReference>
<proteinExistence type="predicted"/>
<protein>
    <submittedName>
        <fullName evidence="1">Uncharacterized protein</fullName>
    </submittedName>
</protein>
<sequence>MNGDCHNPNLPYNLYLYNNLIPNKAIKVPLNHKMS</sequence>
<evidence type="ECO:0000313" key="1">
    <source>
        <dbReference type="EMBL" id="DAF61427.1"/>
    </source>
</evidence>
<name>A0A8S5TEF9_9CAUD</name>